<feature type="region of interest" description="Disordered" evidence="5">
    <location>
        <begin position="1"/>
        <end position="34"/>
    </location>
</feature>
<feature type="coiled-coil region" evidence="4">
    <location>
        <begin position="520"/>
        <end position="575"/>
    </location>
</feature>
<feature type="compositionally biased region" description="Polar residues" evidence="5">
    <location>
        <begin position="741"/>
        <end position="753"/>
    </location>
</feature>
<feature type="coiled-coil region" evidence="4">
    <location>
        <begin position="375"/>
        <end position="432"/>
    </location>
</feature>
<proteinExistence type="predicted"/>
<dbReference type="EMBL" id="CAMPGE010029300">
    <property type="protein sequence ID" value="CAI2386767.1"/>
    <property type="molecule type" value="Genomic_DNA"/>
</dbReference>
<evidence type="ECO:0000256" key="3">
    <source>
        <dbReference type="ARBA" id="ARBA00023212"/>
    </source>
</evidence>
<dbReference type="GO" id="GO:0008017">
    <property type="term" value="F:microtubule binding"/>
    <property type="evidence" value="ECO:0007669"/>
    <property type="project" value="InterPro"/>
</dbReference>
<keyword evidence="2" id="KW-0963">Cytoplasm</keyword>
<dbReference type="GO" id="GO:0005737">
    <property type="term" value="C:cytoplasm"/>
    <property type="evidence" value="ECO:0007669"/>
    <property type="project" value="TreeGrafter"/>
</dbReference>
<accession>A0AAD2DA70</accession>
<organism evidence="7 8">
    <name type="scientific">Euplotes crassus</name>
    <dbReference type="NCBI Taxonomy" id="5936"/>
    <lineage>
        <taxon>Eukaryota</taxon>
        <taxon>Sar</taxon>
        <taxon>Alveolata</taxon>
        <taxon>Ciliophora</taxon>
        <taxon>Intramacronucleata</taxon>
        <taxon>Spirotrichea</taxon>
        <taxon>Hypotrichia</taxon>
        <taxon>Euplotida</taxon>
        <taxon>Euplotidae</taxon>
        <taxon>Moneuplotes</taxon>
    </lineage>
</organism>
<comment type="subcellular location">
    <subcellularLocation>
        <location evidence="1">Cytoplasm</location>
        <location evidence="1">Cytoskeleton</location>
    </subcellularLocation>
</comment>
<keyword evidence="4" id="KW-0175">Coiled coil</keyword>
<evidence type="ECO:0000256" key="1">
    <source>
        <dbReference type="ARBA" id="ARBA00004245"/>
    </source>
</evidence>
<reference evidence="7" key="1">
    <citation type="submission" date="2023-07" db="EMBL/GenBank/DDBJ databases">
        <authorList>
            <consortium name="AG Swart"/>
            <person name="Singh M."/>
            <person name="Singh A."/>
            <person name="Seah K."/>
            <person name="Emmerich C."/>
        </authorList>
    </citation>
    <scope>NUCLEOTIDE SEQUENCE</scope>
    <source>
        <strain evidence="7">DP1</strain>
    </source>
</reference>
<evidence type="ECO:0000256" key="4">
    <source>
        <dbReference type="SAM" id="Coils"/>
    </source>
</evidence>
<dbReference type="GO" id="GO:0051015">
    <property type="term" value="F:actin filament binding"/>
    <property type="evidence" value="ECO:0007669"/>
    <property type="project" value="TreeGrafter"/>
</dbReference>
<evidence type="ECO:0000313" key="7">
    <source>
        <dbReference type="EMBL" id="CAI2386767.1"/>
    </source>
</evidence>
<dbReference type="Proteomes" id="UP001295684">
    <property type="component" value="Unassembled WGS sequence"/>
</dbReference>
<dbReference type="Gene3D" id="3.30.920.20">
    <property type="entry name" value="Gas2-like domain"/>
    <property type="match status" value="1"/>
</dbReference>
<feature type="domain" description="GAR" evidence="6">
    <location>
        <begin position="608"/>
        <end position="687"/>
    </location>
</feature>
<evidence type="ECO:0000256" key="2">
    <source>
        <dbReference type="ARBA" id="ARBA00022490"/>
    </source>
</evidence>
<evidence type="ECO:0000259" key="6">
    <source>
        <dbReference type="PROSITE" id="PS51460"/>
    </source>
</evidence>
<feature type="region of interest" description="Disordered" evidence="5">
    <location>
        <begin position="699"/>
        <end position="753"/>
    </location>
</feature>
<sequence length="779" mass="90665">MNKNKRISHHSPEGREVHEEYEHSAETPEQAEGEGLVIDFQHELLDHFLERADALGRHHDEHTSEAVNKIEAYERTQDEYKKVVEDSNNNHEERRKATEEILAHSQDFNAYSKDSADEKRNLRQEFDDHEDQLRNLKDQILETELENKNLQMIAETEQSIQDAKDRAEEDAIKTVNDDLRDMVDRLSRDAEADISYQEVSLKIRSEIESNYNQSKAEINELFGKAGTAKEQLEEDINEVKERAAARDEDNEDLRGRIEDNEVEIDRLANSIKALNDEIDNIKGDHEEEIARLDKERVENENIIADLHKTAEDLKVQHSKYEVSILKINSQLQYLDEAEKSVGNDLIRKKIDKFDRSIKATNRGTEQLQNYLDGMNRDWIGRIESANRELSNLIRETESKSASEKLNKLLKELQAKQNEIEDLKRRRNQLERDLAGADPDSLDREILNMRGELDEVNDKLIQVLNFNNKTEIARLRLEIETSKREHESKGTFFADLLMKIEERKQLLEELQYEISENESFLHEFEETLQRRKDEGEDLDRQLAERDEEVRRLESRLAEMNKLRAQQEVEARYYEEQSRLQEEARLEEEARLQEEARLHRESLLSQRREIHTVEENVYVADKNDEIDVMIAKCINVAQCQVPIKRLGGGYYQFGTRKIYAKILNGKLVIRVGGGYMVIDEFIETYSSAELKKMEQRRNRGLEEVPNLGDMSPSNRSFGSPRKLGSPSNKTMKANKKKEEGNGFSFSTKGSSAMNGTMRTKNFTQAQMDKMMASGAARDFRK</sequence>
<name>A0AAD2DA70_EUPCR</name>
<gene>
    <name evidence="7" type="ORF">ECRASSUSDP1_LOCUS28391</name>
</gene>
<dbReference type="GO" id="GO:0016460">
    <property type="term" value="C:myosin II complex"/>
    <property type="evidence" value="ECO:0007669"/>
    <property type="project" value="TreeGrafter"/>
</dbReference>
<feature type="coiled-coil region" evidence="4">
    <location>
        <begin position="222"/>
        <end position="295"/>
    </location>
</feature>
<dbReference type="AlphaFoldDB" id="A0AAD2DA70"/>
<dbReference type="PANTHER" id="PTHR45615:SF40">
    <property type="entry name" value="MYOSIN HEAVY CHAIN, NON-MUSCLE"/>
    <property type="match status" value="1"/>
</dbReference>
<evidence type="ECO:0000256" key="5">
    <source>
        <dbReference type="SAM" id="MobiDB-lite"/>
    </source>
</evidence>
<feature type="coiled-coil region" evidence="4">
    <location>
        <begin position="70"/>
        <end position="173"/>
    </location>
</feature>
<dbReference type="Pfam" id="PF02187">
    <property type="entry name" value="GAS2"/>
    <property type="match status" value="1"/>
</dbReference>
<dbReference type="GO" id="GO:0032982">
    <property type="term" value="C:myosin filament"/>
    <property type="evidence" value="ECO:0007669"/>
    <property type="project" value="TreeGrafter"/>
</dbReference>
<comment type="caution">
    <text evidence="7">The sequence shown here is derived from an EMBL/GenBank/DDBJ whole genome shotgun (WGS) entry which is preliminary data.</text>
</comment>
<dbReference type="InterPro" id="IPR003108">
    <property type="entry name" value="GAR_dom"/>
</dbReference>
<keyword evidence="8" id="KW-1185">Reference proteome</keyword>
<evidence type="ECO:0000313" key="8">
    <source>
        <dbReference type="Proteomes" id="UP001295684"/>
    </source>
</evidence>
<dbReference type="InterPro" id="IPR036534">
    <property type="entry name" value="GAR_dom_sf"/>
</dbReference>
<keyword evidence="3" id="KW-0206">Cytoskeleton</keyword>
<dbReference type="SUPFAM" id="SSF143575">
    <property type="entry name" value="GAS2 domain-like"/>
    <property type="match status" value="1"/>
</dbReference>
<feature type="compositionally biased region" description="Basic and acidic residues" evidence="5">
    <location>
        <begin position="10"/>
        <end position="26"/>
    </location>
</feature>
<dbReference type="PROSITE" id="PS51460">
    <property type="entry name" value="GAR"/>
    <property type="match status" value="1"/>
</dbReference>
<protein>
    <recommendedName>
        <fullName evidence="6">GAR domain-containing protein</fullName>
    </recommendedName>
</protein>
<dbReference type="GO" id="GO:0000146">
    <property type="term" value="F:microfilament motor activity"/>
    <property type="evidence" value="ECO:0007669"/>
    <property type="project" value="TreeGrafter"/>
</dbReference>
<dbReference type="PANTHER" id="PTHR45615">
    <property type="entry name" value="MYOSIN HEAVY CHAIN, NON-MUSCLE"/>
    <property type="match status" value="1"/>
</dbReference>